<evidence type="ECO:0000256" key="1">
    <source>
        <dbReference type="SAM" id="Coils"/>
    </source>
</evidence>
<dbReference type="Proteomes" id="UP000266841">
    <property type="component" value="Unassembled WGS sequence"/>
</dbReference>
<dbReference type="EMBL" id="AGNL01036720">
    <property type="protein sequence ID" value="EJK53928.1"/>
    <property type="molecule type" value="Genomic_DNA"/>
</dbReference>
<evidence type="ECO:0000313" key="3">
    <source>
        <dbReference type="EMBL" id="EJK53928.1"/>
    </source>
</evidence>
<keyword evidence="1" id="KW-0175">Coiled coil</keyword>
<proteinExistence type="predicted"/>
<comment type="caution">
    <text evidence="3">The sequence shown here is derived from an EMBL/GenBank/DDBJ whole genome shotgun (WGS) entry which is preliminary data.</text>
</comment>
<protein>
    <submittedName>
        <fullName evidence="3">Uncharacterized protein</fullName>
    </submittedName>
</protein>
<feature type="compositionally biased region" description="Basic and acidic residues" evidence="2">
    <location>
        <begin position="10"/>
        <end position="20"/>
    </location>
</feature>
<dbReference type="SUPFAM" id="SSF57997">
    <property type="entry name" value="Tropomyosin"/>
    <property type="match status" value="1"/>
</dbReference>
<gene>
    <name evidence="3" type="ORF">THAOC_26542</name>
</gene>
<organism evidence="3 4">
    <name type="scientific">Thalassiosira oceanica</name>
    <name type="common">Marine diatom</name>
    <dbReference type="NCBI Taxonomy" id="159749"/>
    <lineage>
        <taxon>Eukaryota</taxon>
        <taxon>Sar</taxon>
        <taxon>Stramenopiles</taxon>
        <taxon>Ochrophyta</taxon>
        <taxon>Bacillariophyta</taxon>
        <taxon>Coscinodiscophyceae</taxon>
        <taxon>Thalassiosirophycidae</taxon>
        <taxon>Thalassiosirales</taxon>
        <taxon>Thalassiosiraceae</taxon>
        <taxon>Thalassiosira</taxon>
    </lineage>
</organism>
<accession>K0RJP2</accession>
<evidence type="ECO:0000256" key="2">
    <source>
        <dbReference type="SAM" id="MobiDB-lite"/>
    </source>
</evidence>
<sequence length="199" mass="22182">MVSNLGDLLRSGRAEDHATRSEATATIREQETGSVEESASVRLSVLRAGSCVTWVPDSSYSSRMDSPPDPKKRRVHAPHSRNSRGGVTARTLDDIHSVLEEHARQIEMLAAANKMLKDRNTALEERWKALDRKSESLERSCDKLEVRCSSLERSIQVLKKDVNWAYSAPSIPRSQGIVLGRDEDYANSMGGAIRHIKKD</sequence>
<feature type="non-terminal residue" evidence="3">
    <location>
        <position position="199"/>
    </location>
</feature>
<feature type="coiled-coil region" evidence="1">
    <location>
        <begin position="99"/>
        <end position="161"/>
    </location>
</feature>
<keyword evidence="4" id="KW-1185">Reference proteome</keyword>
<feature type="compositionally biased region" description="Basic residues" evidence="2">
    <location>
        <begin position="71"/>
        <end position="82"/>
    </location>
</feature>
<evidence type="ECO:0000313" key="4">
    <source>
        <dbReference type="Proteomes" id="UP000266841"/>
    </source>
</evidence>
<dbReference type="AlphaFoldDB" id="K0RJP2"/>
<reference evidence="3 4" key="1">
    <citation type="journal article" date="2012" name="Genome Biol.">
        <title>Genome and low-iron response of an oceanic diatom adapted to chronic iron limitation.</title>
        <authorList>
            <person name="Lommer M."/>
            <person name="Specht M."/>
            <person name="Roy A.S."/>
            <person name="Kraemer L."/>
            <person name="Andreson R."/>
            <person name="Gutowska M.A."/>
            <person name="Wolf J."/>
            <person name="Bergner S.V."/>
            <person name="Schilhabel M.B."/>
            <person name="Klostermeier U.C."/>
            <person name="Beiko R.G."/>
            <person name="Rosenstiel P."/>
            <person name="Hippler M."/>
            <person name="Laroche J."/>
        </authorList>
    </citation>
    <scope>NUCLEOTIDE SEQUENCE [LARGE SCALE GENOMIC DNA]</scope>
    <source>
        <strain evidence="3 4">CCMP1005</strain>
    </source>
</reference>
<feature type="region of interest" description="Disordered" evidence="2">
    <location>
        <begin position="57"/>
        <end position="87"/>
    </location>
</feature>
<feature type="region of interest" description="Disordered" evidence="2">
    <location>
        <begin position="1"/>
        <end position="36"/>
    </location>
</feature>
<name>K0RJP2_THAOC</name>